<dbReference type="RefSeq" id="WP_146523313.1">
    <property type="nucleotide sequence ID" value="NZ_CP151726.1"/>
</dbReference>
<name>A0A5C5ZY64_9BACT</name>
<keyword evidence="5" id="KW-0808">Transferase</keyword>
<dbReference type="Gene3D" id="3.40.50.150">
    <property type="entry name" value="Vaccinia Virus protein VP39"/>
    <property type="match status" value="1"/>
</dbReference>
<dbReference type="InterPro" id="IPR050320">
    <property type="entry name" value="N5-glutamine_MTase"/>
</dbReference>
<evidence type="ECO:0000313" key="5">
    <source>
        <dbReference type="EMBL" id="TWT92110.1"/>
    </source>
</evidence>
<dbReference type="GO" id="GO:0003676">
    <property type="term" value="F:nucleic acid binding"/>
    <property type="evidence" value="ECO:0007669"/>
    <property type="project" value="InterPro"/>
</dbReference>
<evidence type="ECO:0000256" key="3">
    <source>
        <dbReference type="SAM" id="SignalP"/>
    </source>
</evidence>
<dbReference type="GO" id="GO:0036009">
    <property type="term" value="F:protein-glutamine N-methyltransferase activity"/>
    <property type="evidence" value="ECO:0007669"/>
    <property type="project" value="TreeGrafter"/>
</dbReference>
<feature type="signal peptide" evidence="3">
    <location>
        <begin position="1"/>
        <end position="24"/>
    </location>
</feature>
<reference evidence="5 6" key="1">
    <citation type="submission" date="2019-02" db="EMBL/GenBank/DDBJ databases">
        <title>Deep-cultivation of Planctomycetes and their phenomic and genomic characterization uncovers novel biology.</title>
        <authorList>
            <person name="Wiegand S."/>
            <person name="Jogler M."/>
            <person name="Boedeker C."/>
            <person name="Pinto D."/>
            <person name="Vollmers J."/>
            <person name="Rivas-Marin E."/>
            <person name="Kohn T."/>
            <person name="Peeters S.H."/>
            <person name="Heuer A."/>
            <person name="Rast P."/>
            <person name="Oberbeckmann S."/>
            <person name="Bunk B."/>
            <person name="Jeske O."/>
            <person name="Meyerdierks A."/>
            <person name="Storesund J.E."/>
            <person name="Kallscheuer N."/>
            <person name="Luecker S."/>
            <person name="Lage O.M."/>
            <person name="Pohl T."/>
            <person name="Merkel B.J."/>
            <person name="Hornburger P."/>
            <person name="Mueller R.-W."/>
            <person name="Bruemmer F."/>
            <person name="Labrenz M."/>
            <person name="Spormann A.M."/>
            <person name="Op Den Camp H."/>
            <person name="Overmann J."/>
            <person name="Amann R."/>
            <person name="Jetten M.S.M."/>
            <person name="Mascher T."/>
            <person name="Medema M.H."/>
            <person name="Devos D.P."/>
            <person name="Kaster A.-K."/>
            <person name="Ovreas L."/>
            <person name="Rohde M."/>
            <person name="Galperin M.Y."/>
            <person name="Jogler C."/>
        </authorList>
    </citation>
    <scope>NUCLEOTIDE SEQUENCE [LARGE SCALE GENOMIC DNA]</scope>
    <source>
        <strain evidence="5 6">Pla52n</strain>
    </source>
</reference>
<evidence type="ECO:0000256" key="1">
    <source>
        <dbReference type="ARBA" id="ARBA00022603"/>
    </source>
</evidence>
<dbReference type="PANTHER" id="PTHR18895:SF74">
    <property type="entry name" value="MTRF1L RELEASE FACTOR GLUTAMINE METHYLTRANSFERASE"/>
    <property type="match status" value="1"/>
</dbReference>
<dbReference type="Pfam" id="PF05175">
    <property type="entry name" value="MTS"/>
    <property type="match status" value="1"/>
</dbReference>
<keyword evidence="1 5" id="KW-0489">Methyltransferase</keyword>
<dbReference type="CDD" id="cd02440">
    <property type="entry name" value="AdoMet_MTases"/>
    <property type="match status" value="1"/>
</dbReference>
<evidence type="ECO:0000256" key="2">
    <source>
        <dbReference type="ARBA" id="ARBA00022691"/>
    </source>
</evidence>
<organism evidence="5 6">
    <name type="scientific">Stieleria varia</name>
    <dbReference type="NCBI Taxonomy" id="2528005"/>
    <lineage>
        <taxon>Bacteria</taxon>
        <taxon>Pseudomonadati</taxon>
        <taxon>Planctomycetota</taxon>
        <taxon>Planctomycetia</taxon>
        <taxon>Pirellulales</taxon>
        <taxon>Pirellulaceae</taxon>
        <taxon>Stieleria</taxon>
    </lineage>
</organism>
<gene>
    <name evidence="5" type="primary">prmC_2</name>
    <name evidence="5" type="ORF">Pla52n_64070</name>
</gene>
<sequence length="256" mass="28516" precursor="true">MKFPMFHRLPITMLVLVSMACVSACGRKVREDLDYDYDVIQTWELPELQYGEIVQFESVFWEPDDTGSLRKLICEDQIVSGRTVLEIGTGSGLLAILCAQNNADKVVATDINPAAVANARYNAAMLQVDPLIDFRKVDKASPGGFSVIKPGERFDLILSNPPWEDGSVARPADHAFYDPGFALMDSILDGLPKHLNPGGRCLLAYGHRPAIERLLVEAKKRGYPLKILDDRKLGDLQKDFLPGMLVEVRLPQDQDF</sequence>
<comment type="caution">
    <text evidence="5">The sequence shown here is derived from an EMBL/GenBank/DDBJ whole genome shotgun (WGS) entry which is preliminary data.</text>
</comment>
<dbReference type="PANTHER" id="PTHR18895">
    <property type="entry name" value="HEMK METHYLTRANSFERASE"/>
    <property type="match status" value="1"/>
</dbReference>
<dbReference type="AlphaFoldDB" id="A0A5C5ZY64"/>
<dbReference type="InterPro" id="IPR002052">
    <property type="entry name" value="DNA_methylase_N6_adenine_CS"/>
</dbReference>
<dbReference type="InterPro" id="IPR029063">
    <property type="entry name" value="SAM-dependent_MTases_sf"/>
</dbReference>
<dbReference type="OrthoDB" id="267914at2"/>
<dbReference type="GO" id="GO:0032259">
    <property type="term" value="P:methylation"/>
    <property type="evidence" value="ECO:0007669"/>
    <property type="project" value="UniProtKB-KW"/>
</dbReference>
<dbReference type="PROSITE" id="PS51257">
    <property type="entry name" value="PROKAR_LIPOPROTEIN"/>
    <property type="match status" value="1"/>
</dbReference>
<keyword evidence="3" id="KW-0732">Signal</keyword>
<dbReference type="SUPFAM" id="SSF53335">
    <property type="entry name" value="S-adenosyl-L-methionine-dependent methyltransferases"/>
    <property type="match status" value="1"/>
</dbReference>
<feature type="domain" description="Methyltransferase small" evidence="4">
    <location>
        <begin position="80"/>
        <end position="170"/>
    </location>
</feature>
<dbReference type="EC" id="2.1.1.-" evidence="5"/>
<proteinExistence type="predicted"/>
<keyword evidence="2" id="KW-0949">S-adenosyl-L-methionine</keyword>
<dbReference type="PROSITE" id="PS00092">
    <property type="entry name" value="N6_MTASE"/>
    <property type="match status" value="1"/>
</dbReference>
<dbReference type="EMBL" id="SJPN01000012">
    <property type="protein sequence ID" value="TWT92110.1"/>
    <property type="molecule type" value="Genomic_DNA"/>
</dbReference>
<keyword evidence="6" id="KW-1185">Reference proteome</keyword>
<accession>A0A5C5ZY64</accession>
<dbReference type="InterPro" id="IPR007848">
    <property type="entry name" value="Small_mtfrase_dom"/>
</dbReference>
<feature type="chain" id="PRO_5023055143" evidence="3">
    <location>
        <begin position="25"/>
        <end position="256"/>
    </location>
</feature>
<evidence type="ECO:0000259" key="4">
    <source>
        <dbReference type="Pfam" id="PF05175"/>
    </source>
</evidence>
<dbReference type="Proteomes" id="UP000320176">
    <property type="component" value="Unassembled WGS sequence"/>
</dbReference>
<evidence type="ECO:0000313" key="6">
    <source>
        <dbReference type="Proteomes" id="UP000320176"/>
    </source>
</evidence>
<protein>
    <submittedName>
        <fullName evidence="5">Release factor glutamine methyltransferase</fullName>
        <ecNumber evidence="5">2.1.1.-</ecNumber>
    </submittedName>
</protein>